<organism evidence="1">
    <name type="scientific">Virus NIOZ-UU157</name>
    <dbReference type="NCBI Taxonomy" id="2763269"/>
    <lineage>
        <taxon>Viruses</taxon>
    </lineage>
</organism>
<proteinExistence type="predicted"/>
<gene>
    <name evidence="1" type="ORF">NIOZUU157_00318</name>
</gene>
<protein>
    <submittedName>
        <fullName evidence="1">Uncharacterized protein</fullName>
    </submittedName>
</protein>
<sequence>MKVEYWNAPYQGAKSELVRTEEWSDTDESFAKYYDLNNQLKYCNGSHYKFVSDEDRRRYREEFFDKHHTIENYYRGGIVD</sequence>
<name>A0A7S9SU16_9VIRU</name>
<evidence type="ECO:0000313" key="1">
    <source>
        <dbReference type="EMBL" id="QPI16425.1"/>
    </source>
</evidence>
<dbReference type="EMBL" id="MW030560">
    <property type="protein sequence ID" value="QPI16425.1"/>
    <property type="molecule type" value="Genomic_DNA"/>
</dbReference>
<reference evidence="1" key="1">
    <citation type="submission" date="2020-08" db="EMBL/GenBank/DDBJ databases">
        <title>Bridging the membrane lipid divide: bacteria of the FCB group superphylum have the potential to synthesize archaeal ether lipids.</title>
        <authorList>
            <person name="Villanueva L."/>
            <person name="von Meijenfeldt F.A.B."/>
            <person name="Westbye A.B."/>
            <person name="Yadav S."/>
            <person name="Hopmans E.C."/>
            <person name="Dutilh B.E."/>
            <person name="Sinninghe Damste J.S."/>
        </authorList>
    </citation>
    <scope>NUCLEOTIDE SEQUENCE</scope>
    <source>
        <strain evidence="1">NIOZ-UU157</strain>
    </source>
</reference>
<accession>A0A7S9SU16</accession>